<gene>
    <name evidence="3" type="ORF">CAC42_257</name>
</gene>
<evidence type="ECO:0000313" key="4">
    <source>
        <dbReference type="Proteomes" id="UP000243797"/>
    </source>
</evidence>
<comment type="caution">
    <text evidence="3">The sequence shown here is derived from an EMBL/GenBank/DDBJ whole genome shotgun (WGS) entry which is preliminary data.</text>
</comment>
<accession>A0A2K1QNU1</accession>
<dbReference type="AlphaFoldDB" id="A0A2K1QNU1"/>
<evidence type="ECO:0000313" key="3">
    <source>
        <dbReference type="EMBL" id="PNS16523.1"/>
    </source>
</evidence>
<feature type="compositionally biased region" description="Basic and acidic residues" evidence="1">
    <location>
        <begin position="572"/>
        <end position="596"/>
    </location>
</feature>
<reference evidence="3 4" key="1">
    <citation type="submission" date="2017-06" db="EMBL/GenBank/DDBJ databases">
        <title>Draft genome sequence of a variant of Elsinoe murrayae.</title>
        <authorList>
            <person name="Cheng Q."/>
        </authorList>
    </citation>
    <scope>NUCLEOTIDE SEQUENCE [LARGE SCALE GENOMIC DNA]</scope>
    <source>
        <strain evidence="3 4">CQ-2017a</strain>
    </source>
</reference>
<name>A0A2K1QNU1_9PEZI</name>
<organism evidence="3 4">
    <name type="scientific">Sphaceloma murrayae</name>
    <dbReference type="NCBI Taxonomy" id="2082308"/>
    <lineage>
        <taxon>Eukaryota</taxon>
        <taxon>Fungi</taxon>
        <taxon>Dikarya</taxon>
        <taxon>Ascomycota</taxon>
        <taxon>Pezizomycotina</taxon>
        <taxon>Dothideomycetes</taxon>
        <taxon>Dothideomycetidae</taxon>
        <taxon>Myriangiales</taxon>
        <taxon>Elsinoaceae</taxon>
        <taxon>Sphaceloma</taxon>
    </lineage>
</organism>
<evidence type="ECO:0000256" key="1">
    <source>
        <dbReference type="SAM" id="MobiDB-lite"/>
    </source>
</evidence>
<evidence type="ECO:0000259" key="2">
    <source>
        <dbReference type="Pfam" id="PF24494"/>
    </source>
</evidence>
<feature type="compositionally biased region" description="Basic and acidic residues" evidence="1">
    <location>
        <begin position="613"/>
        <end position="625"/>
    </location>
</feature>
<keyword evidence="4" id="KW-1185">Reference proteome</keyword>
<feature type="domain" description="DUF7587" evidence="2">
    <location>
        <begin position="207"/>
        <end position="360"/>
    </location>
</feature>
<dbReference type="Pfam" id="PF24494">
    <property type="entry name" value="DUF7587"/>
    <property type="match status" value="1"/>
</dbReference>
<dbReference type="InParanoid" id="A0A2K1QNU1"/>
<protein>
    <recommendedName>
        <fullName evidence="2">DUF7587 domain-containing protein</fullName>
    </recommendedName>
</protein>
<sequence length="625" mass="70687">MEAAAEAVPGRGRKRASPSRRNSARCNIHWNSAKRLTVAAAYVVCESSNWNGAERWLRVSKLWSSVHPDDPKKGVQACDLRVSLRAQWAERHRKSTWNNIAKTSEDLERQAPGLMRRFRTALADGISMIPSTPKRSLLVTRSSASYSPANSHKGMLTSTYFPPPRDEPSAVPTKREIYAARLRESRATDHGPFDVVPAHEAHPSGINLFYRYYSTDPSHVINAPGTRGFVSGTFKNVNCGVVPPLRHDVDFLFPMIEQHVNRIAIPTPFVSVTNDFFWCLRQAVKAFASGKESMRISMIDGKTAAGIDGSKAYHLRAYSKQLRDRRSFEHGGWRPAGNTEYLVWAHIPKEAIVCDFSILDIITVCKENDYIDRVFRLHYLCVPGPTDDVRAMMQQDHPVIDVDSLTAICDLFGCFYATSLTEKFPRDEYISKLISDITRGWHIRPKRELERKEWLAHADEFARILFQQFNVQTPTPTAQRNIAKGFLWGVLSGFGDLGWENKDDEKLLRKTVSNAKAFGMGDPDDMYAADEDPIRVAIRSYMRADATPSKARIGPGVTKRASPRALRKWGVHRRDQWRQQEQEPESKIANGRENRGARYLHAVAIPRTPIRQAARDDDSSAETKT</sequence>
<proteinExistence type="predicted"/>
<dbReference type="Proteomes" id="UP000243797">
    <property type="component" value="Unassembled WGS sequence"/>
</dbReference>
<feature type="region of interest" description="Disordered" evidence="1">
    <location>
        <begin position="571"/>
        <end position="625"/>
    </location>
</feature>
<dbReference type="EMBL" id="NKHZ01000057">
    <property type="protein sequence ID" value="PNS16523.1"/>
    <property type="molecule type" value="Genomic_DNA"/>
</dbReference>
<feature type="region of interest" description="Disordered" evidence="1">
    <location>
        <begin position="148"/>
        <end position="170"/>
    </location>
</feature>
<feature type="region of interest" description="Disordered" evidence="1">
    <location>
        <begin position="1"/>
        <end position="23"/>
    </location>
</feature>
<dbReference type="OrthoDB" id="5397734at2759"/>
<feature type="compositionally biased region" description="Polar residues" evidence="1">
    <location>
        <begin position="148"/>
        <end position="160"/>
    </location>
</feature>
<dbReference type="InterPro" id="IPR056009">
    <property type="entry name" value="DUF7587"/>
</dbReference>